<dbReference type="PROSITE" id="PS51186">
    <property type="entry name" value="GNAT"/>
    <property type="match status" value="1"/>
</dbReference>
<name>A0AAD7QWK4_9ASCO</name>
<dbReference type="InterPro" id="IPR016181">
    <property type="entry name" value="Acyl_CoA_acyltransferase"/>
</dbReference>
<organism evidence="2 3">
    <name type="scientific">Lipomyces tetrasporus</name>
    <dbReference type="NCBI Taxonomy" id="54092"/>
    <lineage>
        <taxon>Eukaryota</taxon>
        <taxon>Fungi</taxon>
        <taxon>Dikarya</taxon>
        <taxon>Ascomycota</taxon>
        <taxon>Saccharomycotina</taxon>
        <taxon>Lipomycetes</taxon>
        <taxon>Lipomycetales</taxon>
        <taxon>Lipomycetaceae</taxon>
        <taxon>Lipomyces</taxon>
    </lineage>
</organism>
<dbReference type="Proteomes" id="UP001217417">
    <property type="component" value="Unassembled WGS sequence"/>
</dbReference>
<dbReference type="Pfam" id="PF13302">
    <property type="entry name" value="Acetyltransf_3"/>
    <property type="match status" value="1"/>
</dbReference>
<dbReference type="RefSeq" id="XP_056046258.1">
    <property type="nucleotide sequence ID" value="XM_056191216.1"/>
</dbReference>
<comment type="caution">
    <text evidence="2">The sequence shown here is derived from an EMBL/GenBank/DDBJ whole genome shotgun (WGS) entry which is preliminary data.</text>
</comment>
<sequence>MTPYLYIRSHILTSRLQPTFDFARINIVNMMAASYPKRQSIEPELSNAPVARPQRKIIHGHFITLQPLLPEHADDLYDVVGGSEHERVSLWDFMPVGPFTTRQAFQSYITQCAESNDPLFFAVLDQVSGKPIGYLSLMRIDTTNRVIEIGHVMFSKLLQRTRGATECFYLLTRLVFDELGYRRCEWKCNNLNEPSKRAALRLGYTFEGLFRQHMIVKGRNRNTAWFSVIDCEWPAVKTAFELWLDPNNFDELGNQRQALAALRKNQLSV</sequence>
<dbReference type="Gene3D" id="3.40.630.30">
    <property type="match status" value="1"/>
</dbReference>
<dbReference type="PANTHER" id="PTHR43441">
    <property type="entry name" value="RIBOSOMAL-PROTEIN-SERINE ACETYLTRANSFERASE"/>
    <property type="match status" value="1"/>
</dbReference>
<accession>A0AAD7QWK4</accession>
<dbReference type="FunFam" id="3.40.630.30:FF:000047">
    <property type="entry name" value="Acetyltransferase, GNAT family"/>
    <property type="match status" value="1"/>
</dbReference>
<dbReference type="SUPFAM" id="SSF55729">
    <property type="entry name" value="Acyl-CoA N-acyltransferases (Nat)"/>
    <property type="match status" value="1"/>
</dbReference>
<dbReference type="EMBL" id="JARPMG010000002">
    <property type="protein sequence ID" value="KAJ8102808.1"/>
    <property type="molecule type" value="Genomic_DNA"/>
</dbReference>
<dbReference type="PANTHER" id="PTHR43441:SF2">
    <property type="entry name" value="FAMILY ACETYLTRANSFERASE, PUTATIVE (AFU_ORTHOLOGUE AFUA_7G00850)-RELATED"/>
    <property type="match status" value="1"/>
</dbReference>
<proteinExistence type="predicted"/>
<dbReference type="GO" id="GO:0008999">
    <property type="term" value="F:protein-N-terminal-alanine acetyltransferase activity"/>
    <property type="evidence" value="ECO:0007669"/>
    <property type="project" value="TreeGrafter"/>
</dbReference>
<evidence type="ECO:0000313" key="3">
    <source>
        <dbReference type="Proteomes" id="UP001217417"/>
    </source>
</evidence>
<dbReference type="InterPro" id="IPR000182">
    <property type="entry name" value="GNAT_dom"/>
</dbReference>
<reference evidence="2" key="1">
    <citation type="submission" date="2023-03" db="EMBL/GenBank/DDBJ databases">
        <title>Near-Complete genome sequence of Lipomyces tetrasporous NRRL Y-64009, an oleaginous yeast capable of growing on lignocellulosic hydrolysates.</title>
        <authorList>
            <consortium name="Lawrence Berkeley National Laboratory"/>
            <person name="Jagtap S.S."/>
            <person name="Liu J.-J."/>
            <person name="Walukiewicz H.E."/>
            <person name="Pangilinan J."/>
            <person name="Lipzen A."/>
            <person name="Ahrendt S."/>
            <person name="Koriabine M."/>
            <person name="Cobaugh K."/>
            <person name="Salamov A."/>
            <person name="Yoshinaga Y."/>
            <person name="Ng V."/>
            <person name="Daum C."/>
            <person name="Grigoriev I.V."/>
            <person name="Slininger P.J."/>
            <person name="Dien B.S."/>
            <person name="Jin Y.-S."/>
            <person name="Rao C.V."/>
        </authorList>
    </citation>
    <scope>NUCLEOTIDE SEQUENCE</scope>
    <source>
        <strain evidence="2">NRRL Y-64009</strain>
    </source>
</reference>
<evidence type="ECO:0000259" key="1">
    <source>
        <dbReference type="PROSITE" id="PS51186"/>
    </source>
</evidence>
<dbReference type="GO" id="GO:1990189">
    <property type="term" value="F:protein N-terminal-serine acetyltransferase activity"/>
    <property type="evidence" value="ECO:0007669"/>
    <property type="project" value="TreeGrafter"/>
</dbReference>
<dbReference type="InterPro" id="IPR051908">
    <property type="entry name" value="Ribosomal_N-acetyltransferase"/>
</dbReference>
<dbReference type="AlphaFoldDB" id="A0AAD7QWK4"/>
<feature type="domain" description="N-acetyltransferase" evidence="1">
    <location>
        <begin position="63"/>
        <end position="222"/>
    </location>
</feature>
<gene>
    <name evidence="2" type="ORF">POJ06DRAFT_56188</name>
</gene>
<protein>
    <submittedName>
        <fullName evidence="2">Acyl-CoA N-acyltransferase</fullName>
    </submittedName>
</protein>
<keyword evidence="3" id="KW-1185">Reference proteome</keyword>
<dbReference type="GeneID" id="80886382"/>
<evidence type="ECO:0000313" key="2">
    <source>
        <dbReference type="EMBL" id="KAJ8102808.1"/>
    </source>
</evidence>